<evidence type="ECO:0000313" key="6">
    <source>
        <dbReference type="EMBL" id="CAF0916212.1"/>
    </source>
</evidence>
<dbReference type="Gene3D" id="1.10.630.10">
    <property type="entry name" value="Cytochrome P450"/>
    <property type="match status" value="2"/>
</dbReference>
<accession>A0A814ASP1</accession>
<dbReference type="PANTHER" id="PTHR46300">
    <property type="entry name" value="P450, PUTATIVE (EUROFUNG)-RELATED-RELATED"/>
    <property type="match status" value="1"/>
</dbReference>
<proteinExistence type="inferred from homology"/>
<dbReference type="GO" id="GO:0004497">
    <property type="term" value="F:monooxygenase activity"/>
    <property type="evidence" value="ECO:0007669"/>
    <property type="project" value="InterPro"/>
</dbReference>
<evidence type="ECO:0000256" key="5">
    <source>
        <dbReference type="PIRSR" id="PIRSR602401-1"/>
    </source>
</evidence>
<dbReference type="PRINTS" id="PR00463">
    <property type="entry name" value="EP450I"/>
</dbReference>
<gene>
    <name evidence="6" type="ORF">ZHD862_LOCUS8150</name>
</gene>
<dbReference type="SUPFAM" id="SSF48264">
    <property type="entry name" value="Cytochrome P450"/>
    <property type="match status" value="2"/>
</dbReference>
<comment type="cofactor">
    <cofactor evidence="5">
        <name>heme</name>
        <dbReference type="ChEBI" id="CHEBI:30413"/>
    </cofactor>
</comment>
<feature type="binding site" description="axial binding residue" evidence="5">
    <location>
        <position position="433"/>
    </location>
    <ligand>
        <name>heme</name>
        <dbReference type="ChEBI" id="CHEBI:30413"/>
    </ligand>
    <ligandPart>
        <name>Fe</name>
        <dbReference type="ChEBI" id="CHEBI:18248"/>
    </ligandPart>
</feature>
<dbReference type="InterPro" id="IPR001128">
    <property type="entry name" value="Cyt_P450"/>
</dbReference>
<dbReference type="EMBL" id="CAJNOT010000258">
    <property type="protein sequence ID" value="CAF0916212.1"/>
    <property type="molecule type" value="Genomic_DNA"/>
</dbReference>
<name>A0A814ASP1_9BILA</name>
<sequence>MTFIVWIGVIIIIWILFKILNSTDAPKINGLPEAPGWPIFGSLFQLKENHYFALLKLAKRLGPVFQIRLGNKRIVVANSYDSIKDLWIKNQFSLISRPMLYTFHTVVSSSNQIFTIGTSPWDESCKRRRKATATALNKPAVQSYMPIVDIESYMVINEILKECEDGRIDINIIPHLKRFALNTTLMFTYGTRFSSSFDKRLEEIVEIQAAMQRFRSISDNWQDYIPLLRLFPAKSSEANSYRLRRDHYLQILLDSLKKDIANDTEKPCIIGNILRDTTAKLNESEIKSIGMSLLSATLDTIPANIIYGISYLSSAHGQQIQERAYQEIQDIYPDGDAWEKCLVEERVPYVTALYKEILRYFTINPLSLPRQSISDIDYNGVIIPAGTLFYMNAFAGDYDENHFIDPYTFNPERYLGDVDSTPHFAYGAGSRMCLGSHLANRELFAFFIRFISAFRILEPNDPKDAAILDAIEANQTPTALVAEPKPFKCRFEPRNKKVLESCDIDYNGVIIPAGTLFYMNAFAGDYDENHFIDPYTFNPERYLGDVDGTPHFAYGAGSRMCAGSHLANRELFTFFIRFISAFRILEPNDPKDAAILDAMKANKSLTALVAEPKPFKCRFEPRNKKVLESWLEISRKRAENDEHSMRD</sequence>
<keyword evidence="3" id="KW-0560">Oxidoreductase</keyword>
<organism evidence="6 7">
    <name type="scientific">Rotaria sordida</name>
    <dbReference type="NCBI Taxonomy" id="392033"/>
    <lineage>
        <taxon>Eukaryota</taxon>
        <taxon>Metazoa</taxon>
        <taxon>Spiralia</taxon>
        <taxon>Gnathifera</taxon>
        <taxon>Rotifera</taxon>
        <taxon>Eurotatoria</taxon>
        <taxon>Bdelloidea</taxon>
        <taxon>Philodinida</taxon>
        <taxon>Philodinidae</taxon>
        <taxon>Rotaria</taxon>
    </lineage>
</organism>
<keyword evidence="5" id="KW-0349">Heme</keyword>
<evidence type="ECO:0000256" key="4">
    <source>
        <dbReference type="ARBA" id="ARBA00023004"/>
    </source>
</evidence>
<evidence type="ECO:0008006" key="8">
    <source>
        <dbReference type="Google" id="ProtNLM"/>
    </source>
</evidence>
<dbReference type="GO" id="GO:0016705">
    <property type="term" value="F:oxidoreductase activity, acting on paired donors, with incorporation or reduction of molecular oxygen"/>
    <property type="evidence" value="ECO:0007669"/>
    <property type="project" value="InterPro"/>
</dbReference>
<evidence type="ECO:0000256" key="3">
    <source>
        <dbReference type="ARBA" id="ARBA00023002"/>
    </source>
</evidence>
<dbReference type="GO" id="GO:0005506">
    <property type="term" value="F:iron ion binding"/>
    <property type="evidence" value="ECO:0007669"/>
    <property type="project" value="InterPro"/>
</dbReference>
<dbReference type="InterPro" id="IPR036396">
    <property type="entry name" value="Cyt_P450_sf"/>
</dbReference>
<dbReference type="GO" id="GO:0020037">
    <property type="term" value="F:heme binding"/>
    <property type="evidence" value="ECO:0007669"/>
    <property type="project" value="InterPro"/>
</dbReference>
<dbReference type="Proteomes" id="UP000663864">
    <property type="component" value="Unassembled WGS sequence"/>
</dbReference>
<protein>
    <recommendedName>
        <fullName evidence="8">Cytochrome P450</fullName>
    </recommendedName>
</protein>
<comment type="caution">
    <text evidence="6">The sequence shown here is derived from an EMBL/GenBank/DDBJ whole genome shotgun (WGS) entry which is preliminary data.</text>
</comment>
<evidence type="ECO:0000256" key="2">
    <source>
        <dbReference type="ARBA" id="ARBA00022723"/>
    </source>
</evidence>
<dbReference type="AlphaFoldDB" id="A0A814ASP1"/>
<keyword evidence="2 5" id="KW-0479">Metal-binding</keyword>
<dbReference type="InterPro" id="IPR050364">
    <property type="entry name" value="Cytochrome_P450_fung"/>
</dbReference>
<evidence type="ECO:0000313" key="7">
    <source>
        <dbReference type="Proteomes" id="UP000663864"/>
    </source>
</evidence>
<keyword evidence="4 5" id="KW-0408">Iron</keyword>
<dbReference type="Pfam" id="PF00067">
    <property type="entry name" value="p450"/>
    <property type="match status" value="2"/>
</dbReference>
<comment type="similarity">
    <text evidence="1">Belongs to the cytochrome P450 family.</text>
</comment>
<dbReference type="PANTHER" id="PTHR46300:SF9">
    <property type="entry name" value="P450, PUTATIVE-RELATED"/>
    <property type="match status" value="1"/>
</dbReference>
<dbReference type="InterPro" id="IPR002401">
    <property type="entry name" value="Cyt_P450_E_grp-I"/>
</dbReference>
<evidence type="ECO:0000256" key="1">
    <source>
        <dbReference type="ARBA" id="ARBA00010617"/>
    </source>
</evidence>
<reference evidence="6" key="1">
    <citation type="submission" date="2021-02" db="EMBL/GenBank/DDBJ databases">
        <authorList>
            <person name="Nowell W R."/>
        </authorList>
    </citation>
    <scope>NUCLEOTIDE SEQUENCE</scope>
</reference>